<comment type="subcellular location">
    <subcellularLocation>
        <location evidence="1">Membrane</location>
        <topology evidence="1">Multi-pass membrane protein</topology>
    </subcellularLocation>
</comment>
<accession>A0ABY6RT63</accession>
<feature type="transmembrane region" description="Helical" evidence="7">
    <location>
        <begin position="58"/>
        <end position="78"/>
    </location>
</feature>
<evidence type="ECO:0000313" key="9">
    <source>
        <dbReference type="EMBL" id="VBB71320.1"/>
    </source>
</evidence>
<feature type="region of interest" description="Disordered" evidence="6">
    <location>
        <begin position="348"/>
        <end position="375"/>
    </location>
</feature>
<keyword evidence="3 7" id="KW-1133">Transmembrane helix</keyword>
<evidence type="ECO:0000259" key="8">
    <source>
        <dbReference type="Pfam" id="PF20684"/>
    </source>
</evidence>
<keyword evidence="2 7" id="KW-0812">Transmembrane</keyword>
<feature type="transmembrane region" description="Helical" evidence="7">
    <location>
        <begin position="260"/>
        <end position="283"/>
    </location>
</feature>
<evidence type="ECO:0000256" key="2">
    <source>
        <dbReference type="ARBA" id="ARBA00022692"/>
    </source>
</evidence>
<evidence type="ECO:0000256" key="4">
    <source>
        <dbReference type="ARBA" id="ARBA00023136"/>
    </source>
</evidence>
<keyword evidence="4 7" id="KW-0472">Membrane</keyword>
<reference evidence="9" key="1">
    <citation type="submission" date="2018-02" db="EMBL/GenBank/DDBJ databases">
        <authorList>
            <person name="Silar P."/>
        </authorList>
    </citation>
    <scope>NUCLEOTIDE SEQUENCE [LARGE SCALE GENOMIC DNA]</scope>
    <source>
        <strain evidence="9">T</strain>
    </source>
</reference>
<evidence type="ECO:0000256" key="1">
    <source>
        <dbReference type="ARBA" id="ARBA00004141"/>
    </source>
</evidence>
<feature type="transmembrane region" description="Helical" evidence="7">
    <location>
        <begin position="25"/>
        <end position="46"/>
    </location>
</feature>
<dbReference type="InterPro" id="IPR049326">
    <property type="entry name" value="Rhodopsin_dom_fungi"/>
</dbReference>
<gene>
    <name evidence="9" type="ORF">PODCO_100618</name>
</gene>
<dbReference type="EMBL" id="LR026964">
    <property type="protein sequence ID" value="VBB71320.1"/>
    <property type="molecule type" value="Genomic_DNA"/>
</dbReference>
<feature type="transmembrane region" description="Helical" evidence="7">
    <location>
        <begin position="204"/>
        <end position="222"/>
    </location>
</feature>
<organism evidence="9 10">
    <name type="scientific">Podospora comata</name>
    <dbReference type="NCBI Taxonomy" id="48703"/>
    <lineage>
        <taxon>Eukaryota</taxon>
        <taxon>Fungi</taxon>
        <taxon>Dikarya</taxon>
        <taxon>Ascomycota</taxon>
        <taxon>Pezizomycotina</taxon>
        <taxon>Sordariomycetes</taxon>
        <taxon>Sordariomycetidae</taxon>
        <taxon>Sordariales</taxon>
        <taxon>Podosporaceae</taxon>
        <taxon>Podospora</taxon>
    </lineage>
</organism>
<feature type="compositionally biased region" description="Basic and acidic residues" evidence="6">
    <location>
        <begin position="353"/>
        <end position="362"/>
    </location>
</feature>
<feature type="transmembrane region" description="Helical" evidence="7">
    <location>
        <begin position="147"/>
        <end position="167"/>
    </location>
</feature>
<evidence type="ECO:0000256" key="3">
    <source>
        <dbReference type="ARBA" id="ARBA00022989"/>
    </source>
</evidence>
<feature type="domain" description="Rhodopsin" evidence="8">
    <location>
        <begin position="42"/>
        <end position="288"/>
    </location>
</feature>
<dbReference type="Pfam" id="PF20684">
    <property type="entry name" value="Fung_rhodopsin"/>
    <property type="match status" value="1"/>
</dbReference>
<comment type="similarity">
    <text evidence="5">Belongs to the SAT4 family.</text>
</comment>
<dbReference type="Proteomes" id="UP000280685">
    <property type="component" value="Chromosome 1"/>
</dbReference>
<keyword evidence="10" id="KW-1185">Reference proteome</keyword>
<evidence type="ECO:0000256" key="6">
    <source>
        <dbReference type="SAM" id="MobiDB-lite"/>
    </source>
</evidence>
<evidence type="ECO:0000256" key="5">
    <source>
        <dbReference type="ARBA" id="ARBA00038359"/>
    </source>
</evidence>
<feature type="transmembrane region" description="Helical" evidence="7">
    <location>
        <begin position="229"/>
        <end position="248"/>
    </location>
</feature>
<dbReference type="PANTHER" id="PTHR33048">
    <property type="entry name" value="PTH11-LIKE INTEGRAL MEMBRANE PROTEIN (AFU_ORTHOLOGUE AFUA_5G11245)"/>
    <property type="match status" value="1"/>
</dbReference>
<evidence type="ECO:0000256" key="7">
    <source>
        <dbReference type="SAM" id="Phobius"/>
    </source>
</evidence>
<protein>
    <recommendedName>
        <fullName evidence="8">Rhodopsin domain-containing protein</fullName>
    </recommendedName>
</protein>
<name>A0ABY6RT63_PODCO</name>
<proteinExistence type="inferred from homology"/>
<sequence length="397" mass="44531">MEPSAIHGRDVVGNMVAPSIPYNTLMGFIWSGTCLSLVTILLRLAFRIKLLHRLRLDDYLIIASFVLYLGSTILWAVLARTLYVVAQGWNTTPTDPAAIFELFNNAGTLLHAILATYWLTWTSLWLVKIAFMVFFYPLGRHAPLQRYLWWTVLVCIVAAYCVTVGLTTDDCLTASGLDIAQKCIGEAKFNRQYFTSRVHLATDISTDLLIVIVSGNIVWRVSIPWKKKLLLMGICCLTIAMVVVAIVRAEAGYSGTSPDVSWMILCNSLEMTLAILVACAASFRSLYSHTKHTKQQDTLKLRHRDNWSRNRGLKSNTNATDIMVTTEVRLWEHQTFDDLTHSEEALWPRPQHHGPEHVHMDGTAHPNPPQEFSGPTITYPALAAQPGYNVAAYSVQK</sequence>
<evidence type="ECO:0000313" key="10">
    <source>
        <dbReference type="Proteomes" id="UP000280685"/>
    </source>
</evidence>
<dbReference type="InterPro" id="IPR052337">
    <property type="entry name" value="SAT4-like"/>
</dbReference>
<feature type="transmembrane region" description="Helical" evidence="7">
    <location>
        <begin position="109"/>
        <end position="135"/>
    </location>
</feature>
<dbReference type="PANTHER" id="PTHR33048:SF162">
    <property type="entry name" value="SATRATOXIN BIOSYNTHESIS SC1 CLUSTER PROTEIN 4"/>
    <property type="match status" value="1"/>
</dbReference>